<dbReference type="PROSITE" id="PS50903">
    <property type="entry name" value="RUBREDOXIN_LIKE"/>
    <property type="match status" value="1"/>
</dbReference>
<keyword evidence="5" id="KW-1133">Transmembrane helix</keyword>
<feature type="domain" description="Rubredoxin-like" evidence="6">
    <location>
        <begin position="13"/>
        <end position="53"/>
    </location>
</feature>
<keyword evidence="2" id="KW-0479">Metal-binding</keyword>
<accession>D8SPI1</accession>
<keyword evidence="4" id="KW-0408">Iron</keyword>
<dbReference type="Gene3D" id="2.20.28.10">
    <property type="match status" value="1"/>
</dbReference>
<dbReference type="Gramene" id="EFJ13673">
    <property type="protein sequence ID" value="EFJ13673"/>
    <property type="gene ID" value="SELMODRAFT_424320"/>
</dbReference>
<evidence type="ECO:0000259" key="6">
    <source>
        <dbReference type="PROSITE" id="PS50903"/>
    </source>
</evidence>
<dbReference type="GO" id="GO:0005506">
    <property type="term" value="F:iron ion binding"/>
    <property type="evidence" value="ECO:0007669"/>
    <property type="project" value="InterPro"/>
</dbReference>
<keyword evidence="5" id="KW-0472">Membrane</keyword>
<dbReference type="HOGENOM" id="CLU_2214554_0_0_1"/>
<evidence type="ECO:0000256" key="5">
    <source>
        <dbReference type="SAM" id="Phobius"/>
    </source>
</evidence>
<gene>
    <name evidence="7" type="ORF">SELMODRAFT_424320</name>
</gene>
<dbReference type="KEGG" id="smo:SELMODRAFT_424320"/>
<dbReference type="InParanoid" id="D8SPI1"/>
<dbReference type="OrthoDB" id="408899at2759"/>
<dbReference type="CDD" id="cd00730">
    <property type="entry name" value="rubredoxin"/>
    <property type="match status" value="1"/>
</dbReference>
<organism evidence="8">
    <name type="scientific">Selaginella moellendorffii</name>
    <name type="common">Spikemoss</name>
    <dbReference type="NCBI Taxonomy" id="88036"/>
    <lineage>
        <taxon>Eukaryota</taxon>
        <taxon>Viridiplantae</taxon>
        <taxon>Streptophyta</taxon>
        <taxon>Embryophyta</taxon>
        <taxon>Tracheophyta</taxon>
        <taxon>Lycopodiopsida</taxon>
        <taxon>Selaginellales</taxon>
        <taxon>Selaginellaceae</taxon>
        <taxon>Selaginella</taxon>
    </lineage>
</organism>
<dbReference type="Proteomes" id="UP000001514">
    <property type="component" value="Unassembled WGS sequence"/>
</dbReference>
<dbReference type="EMBL" id="GL377631">
    <property type="protein sequence ID" value="EFJ13673.1"/>
    <property type="molecule type" value="Genomic_DNA"/>
</dbReference>
<evidence type="ECO:0000313" key="8">
    <source>
        <dbReference type="Proteomes" id="UP000001514"/>
    </source>
</evidence>
<reference evidence="7 8" key="1">
    <citation type="journal article" date="2011" name="Science">
        <title>The Selaginella genome identifies genetic changes associated with the evolution of vascular plants.</title>
        <authorList>
            <person name="Banks J.A."/>
            <person name="Nishiyama T."/>
            <person name="Hasebe M."/>
            <person name="Bowman J.L."/>
            <person name="Gribskov M."/>
            <person name="dePamphilis C."/>
            <person name="Albert V.A."/>
            <person name="Aono N."/>
            <person name="Aoyama T."/>
            <person name="Ambrose B.A."/>
            <person name="Ashton N.W."/>
            <person name="Axtell M.J."/>
            <person name="Barker E."/>
            <person name="Barker M.S."/>
            <person name="Bennetzen J.L."/>
            <person name="Bonawitz N.D."/>
            <person name="Chapple C."/>
            <person name="Cheng C."/>
            <person name="Correa L.G."/>
            <person name="Dacre M."/>
            <person name="DeBarry J."/>
            <person name="Dreyer I."/>
            <person name="Elias M."/>
            <person name="Engstrom E.M."/>
            <person name="Estelle M."/>
            <person name="Feng L."/>
            <person name="Finet C."/>
            <person name="Floyd S.K."/>
            <person name="Frommer W.B."/>
            <person name="Fujita T."/>
            <person name="Gramzow L."/>
            <person name="Gutensohn M."/>
            <person name="Harholt J."/>
            <person name="Hattori M."/>
            <person name="Heyl A."/>
            <person name="Hirai T."/>
            <person name="Hiwatashi Y."/>
            <person name="Ishikawa M."/>
            <person name="Iwata M."/>
            <person name="Karol K.G."/>
            <person name="Koehler B."/>
            <person name="Kolukisaoglu U."/>
            <person name="Kubo M."/>
            <person name="Kurata T."/>
            <person name="Lalonde S."/>
            <person name="Li K."/>
            <person name="Li Y."/>
            <person name="Litt A."/>
            <person name="Lyons E."/>
            <person name="Manning G."/>
            <person name="Maruyama T."/>
            <person name="Michael T.P."/>
            <person name="Mikami K."/>
            <person name="Miyazaki S."/>
            <person name="Morinaga S."/>
            <person name="Murata T."/>
            <person name="Mueller-Roeber B."/>
            <person name="Nelson D.R."/>
            <person name="Obara M."/>
            <person name="Oguri Y."/>
            <person name="Olmstead R.G."/>
            <person name="Onodera N."/>
            <person name="Petersen B.L."/>
            <person name="Pils B."/>
            <person name="Prigge M."/>
            <person name="Rensing S.A."/>
            <person name="Riano-Pachon D.M."/>
            <person name="Roberts A.W."/>
            <person name="Sato Y."/>
            <person name="Scheller H.V."/>
            <person name="Schulz B."/>
            <person name="Schulz C."/>
            <person name="Shakirov E.V."/>
            <person name="Shibagaki N."/>
            <person name="Shinohara N."/>
            <person name="Shippen D.E."/>
            <person name="Soerensen I."/>
            <person name="Sotooka R."/>
            <person name="Sugimoto N."/>
            <person name="Sugita M."/>
            <person name="Sumikawa N."/>
            <person name="Tanurdzic M."/>
            <person name="Theissen G."/>
            <person name="Ulvskov P."/>
            <person name="Wakazuki S."/>
            <person name="Weng J.K."/>
            <person name="Willats W.W."/>
            <person name="Wipf D."/>
            <person name="Wolf P.G."/>
            <person name="Yang L."/>
            <person name="Zimmer A.D."/>
            <person name="Zhu Q."/>
            <person name="Mitros T."/>
            <person name="Hellsten U."/>
            <person name="Loque D."/>
            <person name="Otillar R."/>
            <person name="Salamov A."/>
            <person name="Schmutz J."/>
            <person name="Shapiro H."/>
            <person name="Lindquist E."/>
            <person name="Lucas S."/>
            <person name="Rokhsar D."/>
            <person name="Grigoriev I.V."/>
        </authorList>
    </citation>
    <scope>NUCLEOTIDE SEQUENCE [LARGE SCALE GENOMIC DNA]</scope>
</reference>
<dbReference type="PANTHER" id="PTHR48136:SF1">
    <property type="entry name" value="RUBREDOXIN-LIKE SUPERFAMILY PROTEIN"/>
    <property type="match status" value="1"/>
</dbReference>
<evidence type="ECO:0000256" key="3">
    <source>
        <dbReference type="ARBA" id="ARBA00022982"/>
    </source>
</evidence>
<keyword evidence="5" id="KW-0812">Transmembrane</keyword>
<dbReference type="InterPro" id="IPR024934">
    <property type="entry name" value="Rubredoxin-like_dom"/>
</dbReference>
<dbReference type="STRING" id="88036.D8SPI1"/>
<dbReference type="AlphaFoldDB" id="D8SPI1"/>
<keyword evidence="1" id="KW-0813">Transport</keyword>
<dbReference type="FunCoup" id="D8SPI1">
    <property type="interactions" value="1728"/>
</dbReference>
<evidence type="ECO:0000256" key="2">
    <source>
        <dbReference type="ARBA" id="ARBA00022723"/>
    </source>
</evidence>
<name>D8SPI1_SELML</name>
<evidence type="ECO:0000313" key="7">
    <source>
        <dbReference type="EMBL" id="EFJ13673.1"/>
    </source>
</evidence>
<proteinExistence type="predicted"/>
<sequence length="107" mass="11843">MAASRISMRVATNKAYICSDCGYIYNDRTPFSKLPNDYSCPVCLAPKRRFKPYGEPVARNANSTDVRKARKEQLKKANSNLGSALPVAIAVGLAILAGTYFYLNIQY</sequence>
<keyword evidence="8" id="KW-1185">Reference proteome</keyword>
<dbReference type="PANTHER" id="PTHR48136">
    <property type="entry name" value="RUBREDOXIN-LIKE SUPERFAMILY PROTEIN"/>
    <property type="match status" value="1"/>
</dbReference>
<dbReference type="SUPFAM" id="SSF57802">
    <property type="entry name" value="Rubredoxin-like"/>
    <property type="match status" value="1"/>
</dbReference>
<dbReference type="InterPro" id="IPR024935">
    <property type="entry name" value="Rubredoxin_dom"/>
</dbReference>
<evidence type="ECO:0000256" key="4">
    <source>
        <dbReference type="ARBA" id="ARBA00023004"/>
    </source>
</evidence>
<keyword evidence="3" id="KW-0249">Electron transport</keyword>
<feature type="transmembrane region" description="Helical" evidence="5">
    <location>
        <begin position="81"/>
        <end position="103"/>
    </location>
</feature>
<protein>
    <recommendedName>
        <fullName evidence="6">Rubredoxin-like domain-containing protein</fullName>
    </recommendedName>
</protein>
<evidence type="ECO:0000256" key="1">
    <source>
        <dbReference type="ARBA" id="ARBA00022448"/>
    </source>
</evidence>